<accession>A0A0M2SHQ0</accession>
<sequence>MSKMSRKEETKNNLLDAFWELYKEKPMAKITVKEITDKAGYNRGTFYTYFIDINEALEILKASLMPDKEMIINPFMELKKNDGTIIEPIEGTNDYLKKNGEKIAVLLGPKGDPGFVHELKARLREIIISYAKDLEIKEVEDFEYVIEYHVAGLISLYQLWLEKGQNIDEESLGHVYEETAYKGALSVINRMLNDIR</sequence>
<evidence type="ECO:0000256" key="1">
    <source>
        <dbReference type="ARBA" id="ARBA00023125"/>
    </source>
</evidence>
<evidence type="ECO:0000259" key="3">
    <source>
        <dbReference type="PROSITE" id="PS50977"/>
    </source>
</evidence>
<dbReference type="PATRIC" id="fig|1432562.3.peg.1605"/>
<comment type="caution">
    <text evidence="4">The sequence shown here is derived from an EMBL/GenBank/DDBJ whole genome shotgun (WGS) entry which is preliminary data.</text>
</comment>
<protein>
    <recommendedName>
        <fullName evidence="3">HTH tetR-type domain-containing protein</fullName>
    </recommendedName>
</protein>
<dbReference type="InterPro" id="IPR001647">
    <property type="entry name" value="HTH_TetR"/>
</dbReference>
<dbReference type="Pfam" id="PF00440">
    <property type="entry name" value="TetR_N"/>
    <property type="match status" value="1"/>
</dbReference>
<dbReference type="InterPro" id="IPR009057">
    <property type="entry name" value="Homeodomain-like_sf"/>
</dbReference>
<keyword evidence="1 2" id="KW-0238">DNA-binding</keyword>
<dbReference type="Gene3D" id="1.10.357.10">
    <property type="entry name" value="Tetracycline Repressor, domain 2"/>
    <property type="match status" value="1"/>
</dbReference>
<dbReference type="PROSITE" id="PS50977">
    <property type="entry name" value="HTH_TETR_2"/>
    <property type="match status" value="1"/>
</dbReference>
<gene>
    <name evidence="4" type="ORF">WN59_08170</name>
</gene>
<reference evidence="4 5" key="1">
    <citation type="submission" date="2015-04" db="EMBL/GenBank/DDBJ databases">
        <title>Taxonomic description and genome sequence of Salinicoccus sediminis sp. nov., a novel hyper halotolerant bacterium isolated from marine sediment.</title>
        <authorList>
            <person name="Mathan Kumar R."/>
            <person name="Kaur G."/>
            <person name="Kumar N."/>
            <person name="Kumar A."/>
            <person name="Singh N.K."/>
            <person name="Kaur N."/>
            <person name="Mayilraj S."/>
        </authorList>
    </citation>
    <scope>NUCLEOTIDE SEQUENCE [LARGE SCALE GENOMIC DNA]</scope>
    <source>
        <strain evidence="4 5">SV-16</strain>
    </source>
</reference>
<evidence type="ECO:0000256" key="2">
    <source>
        <dbReference type="PROSITE-ProRule" id="PRU00335"/>
    </source>
</evidence>
<proteinExistence type="predicted"/>
<name>A0A0M2SHQ0_9STAP</name>
<dbReference type="PANTHER" id="PTHR43479">
    <property type="entry name" value="ACREF/ENVCD OPERON REPRESSOR-RELATED"/>
    <property type="match status" value="1"/>
</dbReference>
<organism evidence="4 5">
    <name type="scientific">Salinicoccus sediminis</name>
    <dbReference type="NCBI Taxonomy" id="1432562"/>
    <lineage>
        <taxon>Bacteria</taxon>
        <taxon>Bacillati</taxon>
        <taxon>Bacillota</taxon>
        <taxon>Bacilli</taxon>
        <taxon>Bacillales</taxon>
        <taxon>Staphylococcaceae</taxon>
        <taxon>Salinicoccus</taxon>
    </lineage>
</organism>
<dbReference type="InterPro" id="IPR039532">
    <property type="entry name" value="TetR_C_Firmicutes"/>
</dbReference>
<dbReference type="SUPFAM" id="SSF46689">
    <property type="entry name" value="Homeodomain-like"/>
    <property type="match status" value="1"/>
</dbReference>
<dbReference type="GO" id="GO:0003677">
    <property type="term" value="F:DNA binding"/>
    <property type="evidence" value="ECO:0007669"/>
    <property type="project" value="UniProtKB-UniRule"/>
</dbReference>
<dbReference type="AlphaFoldDB" id="A0A0M2SHQ0"/>
<dbReference type="PANTHER" id="PTHR43479:SF11">
    <property type="entry name" value="ACREF_ENVCD OPERON REPRESSOR-RELATED"/>
    <property type="match status" value="1"/>
</dbReference>
<evidence type="ECO:0000313" key="5">
    <source>
        <dbReference type="Proteomes" id="UP000034287"/>
    </source>
</evidence>
<keyword evidence="5" id="KW-1185">Reference proteome</keyword>
<dbReference type="Proteomes" id="UP000034287">
    <property type="component" value="Unassembled WGS sequence"/>
</dbReference>
<dbReference type="OrthoDB" id="9810250at2"/>
<dbReference type="InterPro" id="IPR050624">
    <property type="entry name" value="HTH-type_Tx_Regulator"/>
</dbReference>
<feature type="domain" description="HTH tetR-type" evidence="3">
    <location>
        <begin position="8"/>
        <end position="68"/>
    </location>
</feature>
<dbReference type="Pfam" id="PF14278">
    <property type="entry name" value="TetR_C_8"/>
    <property type="match status" value="1"/>
</dbReference>
<dbReference type="STRING" id="1432562.WN59_08170"/>
<evidence type="ECO:0000313" key="4">
    <source>
        <dbReference type="EMBL" id="KKK34244.1"/>
    </source>
</evidence>
<feature type="DNA-binding region" description="H-T-H motif" evidence="2">
    <location>
        <begin position="31"/>
        <end position="50"/>
    </location>
</feature>
<dbReference type="EMBL" id="LAYZ01000023">
    <property type="protein sequence ID" value="KKK34244.1"/>
    <property type="molecule type" value="Genomic_DNA"/>
</dbReference>